<accession>B4VSM5</accession>
<feature type="domain" description="N-acetyltransferase" evidence="1">
    <location>
        <begin position="1"/>
        <end position="167"/>
    </location>
</feature>
<evidence type="ECO:0000259" key="1">
    <source>
        <dbReference type="PROSITE" id="PS51186"/>
    </source>
</evidence>
<dbReference type="eggNOG" id="COG0456">
    <property type="taxonomic scope" value="Bacteria"/>
</dbReference>
<sequence length="172" mass="19780">MALSEILADSFHSQQGLWRLVYPIWRLGIYEDLRNRLRGNSPHYACFVALNPDASGDSADGLLVGTVEIALRSPPSWQPQGHHYPYISNLAVRRCCRRRGVAGQLLLACERQSLAWGFPHLYLHVLDSNDQARQLYLKMGYQLHHLEPSYSLWRRHPQRLLLRKRLNTGTPG</sequence>
<keyword evidence="3" id="KW-1185">Reference proteome</keyword>
<dbReference type="Gene3D" id="3.40.630.30">
    <property type="match status" value="1"/>
</dbReference>
<dbReference type="HOGENOM" id="CLU_087926_0_0_3"/>
<dbReference type="Pfam" id="PF00583">
    <property type="entry name" value="Acetyltransf_1"/>
    <property type="match status" value="1"/>
</dbReference>
<dbReference type="PANTHER" id="PTHR47489">
    <property type="entry name" value="ACYL-COA N-ACYLTRANSFERASES (NAT) SUPERFAMILY PROTEIN"/>
    <property type="match status" value="1"/>
</dbReference>
<organism evidence="2 3">
    <name type="scientific">Coleofasciculus chthonoplastes PCC 7420</name>
    <dbReference type="NCBI Taxonomy" id="118168"/>
    <lineage>
        <taxon>Bacteria</taxon>
        <taxon>Bacillati</taxon>
        <taxon>Cyanobacteriota</taxon>
        <taxon>Cyanophyceae</taxon>
        <taxon>Coleofasciculales</taxon>
        <taxon>Coleofasciculaceae</taxon>
        <taxon>Coleofasciculus</taxon>
    </lineage>
</organism>
<dbReference type="RefSeq" id="WP_006101588.1">
    <property type="nucleotide sequence ID" value="NZ_DS989850.1"/>
</dbReference>
<gene>
    <name evidence="2" type="ORF">MC7420_2314</name>
</gene>
<dbReference type="STRING" id="118168.MC7420_2314"/>
<dbReference type="InterPro" id="IPR000182">
    <property type="entry name" value="GNAT_dom"/>
</dbReference>
<dbReference type="PANTHER" id="PTHR47489:SF2">
    <property type="entry name" value="GCN5-RELATED N-ACETYLTRANSFERASE 5, CHLOROPLASTIC"/>
    <property type="match status" value="1"/>
</dbReference>
<dbReference type="AlphaFoldDB" id="B4VSM5"/>
<name>B4VSM5_9CYAN</name>
<protein>
    <submittedName>
        <fullName evidence="2">Acetyltransferase, GNAT family</fullName>
    </submittedName>
</protein>
<evidence type="ECO:0000313" key="2">
    <source>
        <dbReference type="EMBL" id="EDX75310.1"/>
    </source>
</evidence>
<dbReference type="EMBL" id="DS989850">
    <property type="protein sequence ID" value="EDX75310.1"/>
    <property type="molecule type" value="Genomic_DNA"/>
</dbReference>
<dbReference type="GO" id="GO:0016747">
    <property type="term" value="F:acyltransferase activity, transferring groups other than amino-acyl groups"/>
    <property type="evidence" value="ECO:0007669"/>
    <property type="project" value="InterPro"/>
</dbReference>
<dbReference type="PROSITE" id="PS51186">
    <property type="entry name" value="GNAT"/>
    <property type="match status" value="1"/>
</dbReference>
<dbReference type="CDD" id="cd04301">
    <property type="entry name" value="NAT_SF"/>
    <property type="match status" value="1"/>
</dbReference>
<proteinExistence type="predicted"/>
<dbReference type="InterPro" id="IPR016181">
    <property type="entry name" value="Acyl_CoA_acyltransferase"/>
</dbReference>
<reference evidence="2 3" key="1">
    <citation type="submission" date="2008-07" db="EMBL/GenBank/DDBJ databases">
        <authorList>
            <person name="Tandeau de Marsac N."/>
            <person name="Ferriera S."/>
            <person name="Johnson J."/>
            <person name="Kravitz S."/>
            <person name="Beeson K."/>
            <person name="Sutton G."/>
            <person name="Rogers Y.-H."/>
            <person name="Friedman R."/>
            <person name="Frazier M."/>
            <person name="Venter J.C."/>
        </authorList>
    </citation>
    <scope>NUCLEOTIDE SEQUENCE [LARGE SCALE GENOMIC DNA]</scope>
    <source>
        <strain evidence="2 3">PCC 7420</strain>
    </source>
</reference>
<dbReference type="Proteomes" id="UP000003835">
    <property type="component" value="Unassembled WGS sequence"/>
</dbReference>
<keyword evidence="2" id="KW-0808">Transferase</keyword>
<dbReference type="SUPFAM" id="SSF55729">
    <property type="entry name" value="Acyl-CoA N-acyltransferases (Nat)"/>
    <property type="match status" value="1"/>
</dbReference>
<evidence type="ECO:0000313" key="3">
    <source>
        <dbReference type="Proteomes" id="UP000003835"/>
    </source>
</evidence>